<comment type="caution">
    <text evidence="1">The sequence shown here is derived from an EMBL/GenBank/DDBJ whole genome shotgun (WGS) entry which is preliminary data.</text>
</comment>
<dbReference type="Proteomes" id="UP000232688">
    <property type="component" value="Unassembled WGS sequence"/>
</dbReference>
<accession>A0A2I1ED45</accession>
<dbReference type="VEuPathDB" id="FungiDB:RhiirA1_451734"/>
<organism evidence="1 2">
    <name type="scientific">Rhizophagus irregularis</name>
    <dbReference type="NCBI Taxonomy" id="588596"/>
    <lineage>
        <taxon>Eukaryota</taxon>
        <taxon>Fungi</taxon>
        <taxon>Fungi incertae sedis</taxon>
        <taxon>Mucoromycota</taxon>
        <taxon>Glomeromycotina</taxon>
        <taxon>Glomeromycetes</taxon>
        <taxon>Glomerales</taxon>
        <taxon>Glomeraceae</taxon>
        <taxon>Rhizophagus</taxon>
    </lineage>
</organism>
<gene>
    <name evidence="1" type="ORF">RhiirA1_451734</name>
</gene>
<dbReference type="OrthoDB" id="10301216at2759"/>
<protein>
    <submittedName>
        <fullName evidence="1">Uncharacterized protein</fullName>
    </submittedName>
</protein>
<sequence length="94" mass="10769">MEEDMGKGLQMKSQDELIGERVPAQTTSKDKFVDAKSDLLSTIPRTKEEHEELDNLNNNFSERLEDLNKKTSFPEGKGETIEDEDKINKNKNVQ</sequence>
<reference evidence="1 2" key="1">
    <citation type="submission" date="2017-10" db="EMBL/GenBank/DDBJ databases">
        <title>Extensive intraspecific genome diversity in a model arbuscular mycorrhizal fungus.</title>
        <authorList>
            <person name="Chen E.C.H."/>
            <person name="Morin E."/>
            <person name="Baudet D."/>
            <person name="Noel J."/>
            <person name="Ndikumana S."/>
            <person name="Charron P."/>
            <person name="St-Onge C."/>
            <person name="Giorgi J."/>
            <person name="Grigoriev I.V."/>
            <person name="Roux C."/>
            <person name="Martin F.M."/>
            <person name="Corradi N."/>
        </authorList>
    </citation>
    <scope>NUCLEOTIDE SEQUENCE [LARGE SCALE GENOMIC DNA]</scope>
    <source>
        <strain evidence="1 2">A1</strain>
    </source>
</reference>
<evidence type="ECO:0000313" key="1">
    <source>
        <dbReference type="EMBL" id="PKC72947.1"/>
    </source>
</evidence>
<evidence type="ECO:0000313" key="2">
    <source>
        <dbReference type="Proteomes" id="UP000232688"/>
    </source>
</evidence>
<name>A0A2I1ED45_9GLOM</name>
<dbReference type="EMBL" id="LLXH01000107">
    <property type="protein sequence ID" value="PKC72947.1"/>
    <property type="molecule type" value="Genomic_DNA"/>
</dbReference>
<proteinExistence type="predicted"/>
<dbReference type="AlphaFoldDB" id="A0A2I1ED45"/>
<reference evidence="1 2" key="2">
    <citation type="submission" date="2017-10" db="EMBL/GenBank/DDBJ databases">
        <title>Genome analyses suggest a sexual origin of heterokaryosis in a supposedly ancient asexual fungus.</title>
        <authorList>
            <person name="Corradi N."/>
            <person name="Sedzielewska K."/>
            <person name="Noel J."/>
            <person name="Charron P."/>
            <person name="Farinelli L."/>
            <person name="Marton T."/>
            <person name="Kruger M."/>
            <person name="Pelin A."/>
            <person name="Brachmann A."/>
            <person name="Corradi N."/>
        </authorList>
    </citation>
    <scope>NUCLEOTIDE SEQUENCE [LARGE SCALE GENOMIC DNA]</scope>
    <source>
        <strain evidence="1 2">A1</strain>
    </source>
</reference>